<feature type="compositionally biased region" description="Basic and acidic residues" evidence="2">
    <location>
        <begin position="152"/>
        <end position="163"/>
    </location>
</feature>
<protein>
    <submittedName>
        <fullName evidence="3">Phage scaffolding protein</fullName>
    </submittedName>
</protein>
<evidence type="ECO:0000313" key="4">
    <source>
        <dbReference type="Proteomes" id="UP001434419"/>
    </source>
</evidence>
<proteinExistence type="predicted"/>
<comment type="caution">
    <text evidence="3">The sequence shown here is derived from an EMBL/GenBank/DDBJ whole genome shotgun (WGS) entry which is preliminary data.</text>
</comment>
<dbReference type="InterPro" id="IPR009636">
    <property type="entry name" value="SCAF"/>
</dbReference>
<dbReference type="RefSeq" id="WP_005722542.1">
    <property type="nucleotide sequence ID" value="NZ_CP083389.1"/>
</dbReference>
<gene>
    <name evidence="3" type="ORF">ABVC42_13350</name>
</gene>
<evidence type="ECO:0000256" key="1">
    <source>
        <dbReference type="SAM" id="Coils"/>
    </source>
</evidence>
<evidence type="ECO:0000256" key="2">
    <source>
        <dbReference type="SAM" id="MobiDB-lite"/>
    </source>
</evidence>
<feature type="region of interest" description="Disordered" evidence="2">
    <location>
        <begin position="152"/>
        <end position="191"/>
    </location>
</feature>
<keyword evidence="1" id="KW-0175">Coiled coil</keyword>
<dbReference type="Proteomes" id="UP001434419">
    <property type="component" value="Unassembled WGS sequence"/>
</dbReference>
<name>A0ABV2BC61_9LACO</name>
<dbReference type="Pfam" id="PF06810">
    <property type="entry name" value="Phage_scaffold"/>
    <property type="match status" value="1"/>
</dbReference>
<reference evidence="3" key="1">
    <citation type="submission" date="2024-06" db="EMBL/GenBank/DDBJ databases">
        <title>Vaginal Lactobacillus fatty acid response mechanisms reveal a metabolite-targeted strategy for bacterial vaginosis treatment.</title>
        <authorList>
            <person name="Zhu M."/>
            <person name="Blainey P.C."/>
            <person name="Bloom S.M."/>
            <person name="Kwon D.S."/>
        </authorList>
    </citation>
    <scope>NUCLEOTIDE SEQUENCE</scope>
    <source>
        <strain evidence="3">194_F1_1</strain>
    </source>
</reference>
<feature type="coiled-coil region" evidence="1">
    <location>
        <begin position="37"/>
        <end position="95"/>
    </location>
</feature>
<keyword evidence="4" id="KW-1185">Reference proteome</keyword>
<evidence type="ECO:0000313" key="3">
    <source>
        <dbReference type="EMBL" id="MES5150836.1"/>
    </source>
</evidence>
<dbReference type="EMBL" id="JBETVU010000012">
    <property type="protein sequence ID" value="MES5150836.1"/>
    <property type="molecule type" value="Genomic_DNA"/>
</dbReference>
<sequence>MEREFLEKQGLNADQVKAVMAQYGKDVSELKSKASKADNFETQIGDLKDQLKDRDKQLTDLGKQAGDNDALKAQIAELKDANKQTQKDYEAKLAKQNRDFAVSTALGKAGAIENKAVLPFIDMDKVSVDNNGNLLGFEDQLEAAKKDHSFLFKQEEKKTESKPTPHIVSSGNNDSDVEKKPSEMSLDEQTALYRKDPDRWAQLFNR</sequence>
<organism evidence="3 4">
    <name type="scientific">Lactobacillus crispatus</name>
    <dbReference type="NCBI Taxonomy" id="47770"/>
    <lineage>
        <taxon>Bacteria</taxon>
        <taxon>Bacillati</taxon>
        <taxon>Bacillota</taxon>
        <taxon>Bacilli</taxon>
        <taxon>Lactobacillales</taxon>
        <taxon>Lactobacillaceae</taxon>
        <taxon>Lactobacillus</taxon>
    </lineage>
</organism>
<accession>A0ABV2BC61</accession>